<sequence>MSLEPRADVGVPELTARVVRAAFPNGTLAVRIREALGPLFEDAAFAGAFPSRGRPAVSPGALALVSVLQYAEGLTDRQAADQVRARMDWKFLLLRHDVACVEWEITKEVRLLLSKVKDPGRCAMACPRLSVRRE</sequence>
<evidence type="ECO:0000313" key="3">
    <source>
        <dbReference type="Proteomes" id="UP001257627"/>
    </source>
</evidence>
<accession>A0ABU3V2F5</accession>
<dbReference type="Pfam" id="PF05598">
    <property type="entry name" value="DUF772"/>
    <property type="match status" value="1"/>
</dbReference>
<organism evidence="2 3">
    <name type="scientific">Streptomyces mirabilis</name>
    <dbReference type="NCBI Taxonomy" id="68239"/>
    <lineage>
        <taxon>Bacteria</taxon>
        <taxon>Bacillati</taxon>
        <taxon>Actinomycetota</taxon>
        <taxon>Actinomycetes</taxon>
        <taxon>Kitasatosporales</taxon>
        <taxon>Streptomycetaceae</taxon>
        <taxon>Streptomyces</taxon>
    </lineage>
</organism>
<keyword evidence="3" id="KW-1185">Reference proteome</keyword>
<dbReference type="RefSeq" id="WP_240362706.1">
    <property type="nucleotide sequence ID" value="NZ_JARAKF010000001.1"/>
</dbReference>
<feature type="domain" description="Transposase InsH N-terminal" evidence="1">
    <location>
        <begin position="20"/>
        <end position="93"/>
    </location>
</feature>
<proteinExistence type="predicted"/>
<dbReference type="Proteomes" id="UP001257627">
    <property type="component" value="Unassembled WGS sequence"/>
</dbReference>
<comment type="caution">
    <text evidence="2">The sequence shown here is derived from an EMBL/GenBank/DDBJ whole genome shotgun (WGS) entry which is preliminary data.</text>
</comment>
<dbReference type="EMBL" id="JARAKF010000001">
    <property type="protein sequence ID" value="MDU9000367.1"/>
    <property type="molecule type" value="Genomic_DNA"/>
</dbReference>
<protein>
    <submittedName>
        <fullName evidence="2">Transposase</fullName>
    </submittedName>
</protein>
<dbReference type="InterPro" id="IPR008490">
    <property type="entry name" value="Transposase_InsH_N"/>
</dbReference>
<gene>
    <name evidence="2" type="ORF">PU648_50245</name>
</gene>
<evidence type="ECO:0000313" key="2">
    <source>
        <dbReference type="EMBL" id="MDU9000367.1"/>
    </source>
</evidence>
<evidence type="ECO:0000259" key="1">
    <source>
        <dbReference type="Pfam" id="PF05598"/>
    </source>
</evidence>
<reference evidence="2 3" key="1">
    <citation type="submission" date="2023-02" db="EMBL/GenBank/DDBJ databases">
        <authorList>
            <person name="Maleckis M."/>
        </authorList>
    </citation>
    <scope>NUCLEOTIDE SEQUENCE [LARGE SCALE GENOMIC DNA]</scope>
    <source>
        <strain evidence="2 3">P8-A2</strain>
    </source>
</reference>
<name>A0ABU3V2F5_9ACTN</name>